<keyword evidence="2" id="KW-0560">Oxidoreductase</keyword>
<reference evidence="3 4" key="1">
    <citation type="submission" date="2020-07" db="EMBL/GenBank/DDBJ databases">
        <title>Sequencing the genomes of 1000 actinobacteria strains.</title>
        <authorList>
            <person name="Klenk H.-P."/>
        </authorList>
    </citation>
    <scope>NUCLEOTIDE SEQUENCE [LARGE SCALE GENOMIC DNA]</scope>
    <source>
        <strain evidence="3 4">DSM 24723</strain>
    </source>
</reference>
<name>A0A852X2M6_9MICO</name>
<keyword evidence="4" id="KW-1185">Reference proteome</keyword>
<protein>
    <submittedName>
        <fullName evidence="3">NAD(P)-dependent dehydrogenase (Short-subunit alcohol dehydrogenase family)</fullName>
    </submittedName>
</protein>
<organism evidence="3 4">
    <name type="scientific">Janibacter alkaliphilus</name>
    <dbReference type="NCBI Taxonomy" id="1069963"/>
    <lineage>
        <taxon>Bacteria</taxon>
        <taxon>Bacillati</taxon>
        <taxon>Actinomycetota</taxon>
        <taxon>Actinomycetes</taxon>
        <taxon>Micrococcales</taxon>
        <taxon>Intrasporangiaceae</taxon>
        <taxon>Janibacter</taxon>
    </lineage>
</organism>
<proteinExistence type="inferred from homology"/>
<gene>
    <name evidence="3" type="ORF">BJY28_002071</name>
</gene>
<comment type="caution">
    <text evidence="3">The sequence shown here is derived from an EMBL/GenBank/DDBJ whole genome shotgun (WGS) entry which is preliminary data.</text>
</comment>
<dbReference type="CDD" id="cd05233">
    <property type="entry name" value="SDR_c"/>
    <property type="match status" value="1"/>
</dbReference>
<dbReference type="InterPro" id="IPR002347">
    <property type="entry name" value="SDR_fam"/>
</dbReference>
<dbReference type="Proteomes" id="UP000592181">
    <property type="component" value="Unassembled WGS sequence"/>
</dbReference>
<dbReference type="EMBL" id="JACBZX010000001">
    <property type="protein sequence ID" value="NYG37602.1"/>
    <property type="molecule type" value="Genomic_DNA"/>
</dbReference>
<dbReference type="PANTHER" id="PTHR43639">
    <property type="entry name" value="OXIDOREDUCTASE, SHORT-CHAIN DEHYDROGENASE/REDUCTASE FAMILY (AFU_ORTHOLOGUE AFUA_5G02870)"/>
    <property type="match status" value="1"/>
</dbReference>
<sequence>MTAGPPVAVVAGGARGIGAATARRLADSGRTVVVLDALGGSTLGYPHADAEDLARLAEGGIDGHDVDLRDPGATRAALDAVVAEHGRLDVVVAAASVVAGGPLLWQAPAHQLTALLEADLLTGVHLIQAAVPHLLDRPAEDRPSAVVITSVAGRQGLFGLSGYVIAKHAAVGLVRALAADLAGTAVTAVGVSPGATETEMLAATARIYGLESTAALAEQQHLRAPMDADEVAQVVELAATAGPVVHGAVLDADGGFRRG</sequence>
<dbReference type="AlphaFoldDB" id="A0A852X2M6"/>
<dbReference type="Pfam" id="PF00106">
    <property type="entry name" value="adh_short"/>
    <property type="match status" value="1"/>
</dbReference>
<dbReference type="RefSeq" id="WP_179462942.1">
    <property type="nucleotide sequence ID" value="NZ_JACBZX010000001.1"/>
</dbReference>
<dbReference type="InterPro" id="IPR036291">
    <property type="entry name" value="NAD(P)-bd_dom_sf"/>
</dbReference>
<dbReference type="PRINTS" id="PR00081">
    <property type="entry name" value="GDHRDH"/>
</dbReference>
<dbReference type="PROSITE" id="PS00061">
    <property type="entry name" value="ADH_SHORT"/>
    <property type="match status" value="1"/>
</dbReference>
<evidence type="ECO:0000256" key="1">
    <source>
        <dbReference type="ARBA" id="ARBA00006484"/>
    </source>
</evidence>
<evidence type="ECO:0000313" key="4">
    <source>
        <dbReference type="Proteomes" id="UP000592181"/>
    </source>
</evidence>
<evidence type="ECO:0000256" key="2">
    <source>
        <dbReference type="ARBA" id="ARBA00023002"/>
    </source>
</evidence>
<dbReference type="Gene3D" id="3.40.50.720">
    <property type="entry name" value="NAD(P)-binding Rossmann-like Domain"/>
    <property type="match status" value="1"/>
</dbReference>
<accession>A0A852X2M6</accession>
<dbReference type="InterPro" id="IPR020904">
    <property type="entry name" value="Sc_DH/Rdtase_CS"/>
</dbReference>
<comment type="similarity">
    <text evidence="1">Belongs to the short-chain dehydrogenases/reductases (SDR) family.</text>
</comment>
<evidence type="ECO:0000313" key="3">
    <source>
        <dbReference type="EMBL" id="NYG37602.1"/>
    </source>
</evidence>
<dbReference type="GO" id="GO:0016491">
    <property type="term" value="F:oxidoreductase activity"/>
    <property type="evidence" value="ECO:0007669"/>
    <property type="project" value="UniProtKB-KW"/>
</dbReference>
<dbReference type="PANTHER" id="PTHR43639:SF1">
    <property type="entry name" value="SHORT-CHAIN DEHYDROGENASE_REDUCTASE FAMILY PROTEIN"/>
    <property type="match status" value="1"/>
</dbReference>
<dbReference type="SUPFAM" id="SSF51735">
    <property type="entry name" value="NAD(P)-binding Rossmann-fold domains"/>
    <property type="match status" value="1"/>
</dbReference>
<dbReference type="NCBIfam" id="NF040491">
    <property type="entry name" value="SDR_subfam_4"/>
    <property type="match status" value="1"/>
</dbReference>